<proteinExistence type="predicted"/>
<dbReference type="EMBL" id="ML737196">
    <property type="protein sequence ID" value="KAE8336372.1"/>
    <property type="molecule type" value="Genomic_DNA"/>
</dbReference>
<sequence>MGGVPLRDSHSLPLLVWLGISQPPHTTSHTNEGEEGGPSSSHCCCPNATNALWRYFRPVTWEPASDCIHTNTT</sequence>
<evidence type="ECO:0000313" key="1">
    <source>
        <dbReference type="EMBL" id="KAE8336372.1"/>
    </source>
</evidence>
<reference evidence="1" key="1">
    <citation type="submission" date="2019-04" db="EMBL/GenBank/DDBJ databases">
        <title>Friends and foes A comparative genomics study of 23 Aspergillus species from section Flavi.</title>
        <authorList>
            <consortium name="DOE Joint Genome Institute"/>
            <person name="Kjaerbolling I."/>
            <person name="Vesth T."/>
            <person name="Frisvad J.C."/>
            <person name="Nybo J.L."/>
            <person name="Theobald S."/>
            <person name="Kildgaard S."/>
            <person name="Isbrandt T."/>
            <person name="Kuo A."/>
            <person name="Sato A."/>
            <person name="Lyhne E.K."/>
            <person name="Kogle M.E."/>
            <person name="Wiebenga A."/>
            <person name="Kun R.S."/>
            <person name="Lubbers R.J."/>
            <person name="Makela M.R."/>
            <person name="Barry K."/>
            <person name="Chovatia M."/>
            <person name="Clum A."/>
            <person name="Daum C."/>
            <person name="Haridas S."/>
            <person name="He G."/>
            <person name="LaButti K."/>
            <person name="Lipzen A."/>
            <person name="Mondo S."/>
            <person name="Riley R."/>
            <person name="Salamov A."/>
            <person name="Simmons B.A."/>
            <person name="Magnuson J.K."/>
            <person name="Henrissat B."/>
            <person name="Mortensen U.H."/>
            <person name="Larsen T.O."/>
            <person name="Devries R.P."/>
            <person name="Grigoriev I.V."/>
            <person name="Machida M."/>
            <person name="Baker S.E."/>
            <person name="Andersen M.R."/>
        </authorList>
    </citation>
    <scope>NUCLEOTIDE SEQUENCE</scope>
    <source>
        <strain evidence="1">CBS 117612</strain>
    </source>
</reference>
<dbReference type="Proteomes" id="UP000325558">
    <property type="component" value="Unassembled WGS sequence"/>
</dbReference>
<accession>A0A5N6XTI5</accession>
<gene>
    <name evidence="1" type="ORF">BDV24DRAFT_141895</name>
</gene>
<protein>
    <submittedName>
        <fullName evidence="1">Uncharacterized protein</fullName>
    </submittedName>
</protein>
<name>A0A5N6XTI5_9EURO</name>
<organism evidence="1">
    <name type="scientific">Aspergillus arachidicola</name>
    <dbReference type="NCBI Taxonomy" id="656916"/>
    <lineage>
        <taxon>Eukaryota</taxon>
        <taxon>Fungi</taxon>
        <taxon>Dikarya</taxon>
        <taxon>Ascomycota</taxon>
        <taxon>Pezizomycotina</taxon>
        <taxon>Eurotiomycetes</taxon>
        <taxon>Eurotiomycetidae</taxon>
        <taxon>Eurotiales</taxon>
        <taxon>Aspergillaceae</taxon>
        <taxon>Aspergillus</taxon>
        <taxon>Aspergillus subgen. Circumdati</taxon>
    </lineage>
</organism>
<dbReference type="AlphaFoldDB" id="A0A5N6XTI5"/>